<evidence type="ECO:0000256" key="12">
    <source>
        <dbReference type="PROSITE-ProRule" id="PRU01363"/>
    </source>
</evidence>
<dbReference type="Pfam" id="PF00550">
    <property type="entry name" value="PP-binding"/>
    <property type="match status" value="3"/>
</dbReference>
<feature type="region of interest" description="N-terminal hotdog fold" evidence="12">
    <location>
        <begin position="2245"/>
        <end position="2369"/>
    </location>
</feature>
<dbReference type="InterPro" id="IPR014030">
    <property type="entry name" value="Ketoacyl_synth_N"/>
</dbReference>
<evidence type="ECO:0000256" key="3">
    <source>
        <dbReference type="ARBA" id="ARBA00004496"/>
    </source>
</evidence>
<dbReference type="GO" id="GO:0004315">
    <property type="term" value="F:3-oxoacyl-[acyl-carrier-protein] synthase activity"/>
    <property type="evidence" value="ECO:0007669"/>
    <property type="project" value="InterPro"/>
</dbReference>
<keyword evidence="8" id="KW-0808">Transferase</keyword>
<dbReference type="Gene3D" id="3.40.47.10">
    <property type="match status" value="3"/>
</dbReference>
<feature type="domain" description="Carrier" evidence="13">
    <location>
        <begin position="3128"/>
        <end position="3205"/>
    </location>
</feature>
<dbReference type="InterPro" id="IPR020841">
    <property type="entry name" value="PKS_Beta-ketoAc_synthase_dom"/>
</dbReference>
<keyword evidence="5" id="KW-0596">Phosphopantetheine</keyword>
<reference evidence="16 17" key="1">
    <citation type="journal article" date="2014" name="Syst. Appl. Microbiol.">
        <title>Genomic insights into the taxonomic status of the three subspecies of Bacillus subtilis.</title>
        <authorList>
            <person name="Yi H."/>
            <person name="Chun J."/>
            <person name="Cha C.J."/>
        </authorList>
    </citation>
    <scope>NUCLEOTIDE SEQUENCE [LARGE SCALE GENOMIC DNA]</scope>
    <source>
        <strain evidence="16 17">KCTC 13429</strain>
    </source>
</reference>
<evidence type="ECO:0000256" key="7">
    <source>
        <dbReference type="ARBA" id="ARBA00022553"/>
    </source>
</evidence>
<dbReference type="Gene3D" id="3.10.129.110">
    <property type="entry name" value="Polyketide synthase dehydratase"/>
    <property type="match status" value="2"/>
</dbReference>
<dbReference type="Pfam" id="PF21394">
    <property type="entry name" value="Beta-ketacyl_N"/>
    <property type="match status" value="2"/>
</dbReference>
<dbReference type="InterPro" id="IPR014031">
    <property type="entry name" value="Ketoacyl_synth_C"/>
</dbReference>
<dbReference type="Pfam" id="PF14765">
    <property type="entry name" value="PS-DH"/>
    <property type="match status" value="2"/>
</dbReference>
<feature type="active site" description="Proton acceptor; for dehydratase activity" evidence="12">
    <location>
        <position position="3897"/>
    </location>
</feature>
<dbReference type="CDD" id="cd08953">
    <property type="entry name" value="KR_2_SDR_x"/>
    <property type="match status" value="2"/>
</dbReference>
<evidence type="ECO:0000256" key="1">
    <source>
        <dbReference type="ARBA" id="ARBA00001957"/>
    </source>
</evidence>
<dbReference type="Pfam" id="PF16197">
    <property type="entry name" value="KAsynt_C_assoc"/>
    <property type="match status" value="2"/>
</dbReference>
<dbReference type="Pfam" id="PF22336">
    <property type="entry name" value="RhiE-like_linker"/>
    <property type="match status" value="2"/>
</dbReference>
<evidence type="ECO:0000259" key="13">
    <source>
        <dbReference type="PROSITE" id="PS50075"/>
    </source>
</evidence>
<feature type="active site" description="Proton acceptor; for dehydratase activity" evidence="12">
    <location>
        <position position="2281"/>
    </location>
</feature>
<comment type="pathway">
    <text evidence="4">Antibiotic biosynthesis; bacillaene biosynthesis.</text>
</comment>
<evidence type="ECO:0000256" key="8">
    <source>
        <dbReference type="ARBA" id="ARBA00022679"/>
    </source>
</evidence>
<dbReference type="PROSITE" id="PS00098">
    <property type="entry name" value="THIOLASE_1"/>
    <property type="match status" value="1"/>
</dbReference>
<evidence type="ECO:0000313" key="17">
    <source>
        <dbReference type="Proteomes" id="UP000011182"/>
    </source>
</evidence>
<keyword evidence="7" id="KW-0597">Phosphoprotein</keyword>
<name>A0A9W5LJF8_9BACI</name>
<dbReference type="InterPro" id="IPR018201">
    <property type="entry name" value="Ketoacyl_synth_AS"/>
</dbReference>
<feature type="domain" description="Ketosynthase family 3 (KS3)" evidence="14">
    <location>
        <begin position="3256"/>
        <end position="3693"/>
    </location>
</feature>
<dbReference type="PROSITE" id="PS00606">
    <property type="entry name" value="KS3_1"/>
    <property type="match status" value="3"/>
</dbReference>
<dbReference type="Pfam" id="PF21089">
    <property type="entry name" value="PKS_DH_N"/>
    <property type="match status" value="2"/>
</dbReference>
<dbReference type="InterPro" id="IPR049552">
    <property type="entry name" value="PKS_DH_N"/>
</dbReference>
<dbReference type="PROSITE" id="PS50075">
    <property type="entry name" value="CARRIER"/>
    <property type="match status" value="2"/>
</dbReference>
<dbReference type="InterPro" id="IPR020806">
    <property type="entry name" value="PKS_PP-bd"/>
</dbReference>
<comment type="cofactor">
    <cofactor evidence="1">
        <name>pantetheine 4'-phosphate</name>
        <dbReference type="ChEBI" id="CHEBI:47942"/>
    </cofactor>
</comment>
<dbReference type="Gene3D" id="1.10.1200.10">
    <property type="entry name" value="ACP-like"/>
    <property type="match status" value="3"/>
</dbReference>
<proteinExistence type="predicted"/>
<dbReference type="GO" id="GO:0005886">
    <property type="term" value="C:plasma membrane"/>
    <property type="evidence" value="ECO:0007669"/>
    <property type="project" value="TreeGrafter"/>
</dbReference>
<evidence type="ECO:0000256" key="4">
    <source>
        <dbReference type="ARBA" id="ARBA00004789"/>
    </source>
</evidence>
<dbReference type="Gene3D" id="3.30.70.3290">
    <property type="match status" value="1"/>
</dbReference>
<dbReference type="RefSeq" id="WP_003238824.1">
    <property type="nucleotide sequence ID" value="NZ_AMXN01000003.1"/>
</dbReference>
<evidence type="ECO:0000256" key="2">
    <source>
        <dbReference type="ARBA" id="ARBA00003299"/>
    </source>
</evidence>
<dbReference type="GO" id="GO:0071770">
    <property type="term" value="P:DIM/DIP cell wall layer assembly"/>
    <property type="evidence" value="ECO:0007669"/>
    <property type="project" value="TreeGrafter"/>
</dbReference>
<dbReference type="Gene3D" id="1.10.1240.100">
    <property type="match status" value="2"/>
</dbReference>
<dbReference type="PANTHER" id="PTHR43775">
    <property type="entry name" value="FATTY ACID SYNTHASE"/>
    <property type="match status" value="1"/>
</dbReference>
<comment type="function">
    <text evidence="2">Involved in some intermediate steps for the synthesis of the antibiotic polyketide bacillaene which is involved in secondary metabolism.</text>
</comment>
<dbReference type="SMART" id="SM00823">
    <property type="entry name" value="PKS_PP"/>
    <property type="match status" value="3"/>
</dbReference>
<accession>A0A9W5LJF8</accession>
<dbReference type="InterPro" id="IPR020807">
    <property type="entry name" value="PKS_DH"/>
</dbReference>
<gene>
    <name evidence="16" type="ORF">BSI_21430</name>
</gene>
<dbReference type="SMART" id="SM00822">
    <property type="entry name" value="PKS_KR"/>
    <property type="match status" value="2"/>
</dbReference>
<sequence length="4175" mass="469671">MVHHLNKKTGSDNSYKSSDIAIIGISCRFPDANDYHEFWENIHSGKDSIREVPLERWNPEQYYSADINIPNKSISKWGGFIEQARYFDHKFFHISPREAKNMDPEQRILLEETWRCIEDSGVSLSELQDKTTSVFTGIMNSDYRQMGCADSEIDSYACLGSFESILSNRISFAFDFTGKSMSVNAACASSLVALDEAVRSLREKESDFAIASGVNLNFQPWKYISFSKARMLSPDGKCKSFDAAANGYVPGEGAGVLLIQRLDEAVKAGHHIYGIIKGTAVNHGGKTRSITAPSVDAQCQVILSALKSANVDASTISYVEAHGTGTSLGDPIEIEALTKAYLQYTDHTQYCRIGSVKTNIGHLEAAAGMAGLIKVLMMMKHRRIPKTLNVNMVNPIIQFEKTPFVLARNSCDWQAPDGEPLRAGISSFGFGGVNSHVIIEEFIHKEVSKASCNGKIQPFLFSAKSEKSMEQMLQQWKSFSGESEEFQKCSHEEISSTLLTGRATFEYRAGILADSKAELRNHIENGVTIHKKNDCKWILVIGDLKWESYEQFTAIKRVFPNIEKEVEKMLQGISTVDYTFKEKWTTEKSRLYSVVINTAIVKSMLTAGFRPSCITGVGDGYFIALAVAGILKIENVYAFIANVEKAAALFCDPPSIPFLSPYTAKTYFPVQLDENYIRVLLNGIHFSVESAIHLRKKAQLLLKHQYTFKGYIEEWEKSAHSQQISVLKNIIDESGFSGEKLTDEEVVTLVAILASLQRLYKKWDLTEQEGLSENRYSQELLYLIDAGVLSKELVMSMLLKQPEGIKQAVKYLQQAPSDFYEKDRFPLMADHNQIQDLNQEITDLVLKISEKTIEPNRDIEIPNFFTFQFGTLPLTMNIKHEAYFKPSKSADESLYQVFMQMWLKGEEIVWARLGDHNKKKAVLPVYPFERYHFDLKSEISKTDAFSVENIKRSLYAPVWKESPLPEVLTDGQRCTILLFSDHKRYSEVLQERENTFVYLVTKGDRFEQISDDVFTINRENPEDYISLIRLLKQKNAIPDSILHAWADKQSEFDEALQTGIYSVFYLTKALISENLINKVRLIYVFSNDKEKRLPCFEGIGGFFKSVKQEYPELCCKAIRFTNGSMSILYSEESDILYKEIDAAPDHNINIMYKDGVRYAQVLEKKTKTNFSPVQYPGKDKVYLITGGLGGIGSKIAEYCAKSETCTIILSGRSPLRGKKQKLLEYLNQFNAEVFYMQADISDKETVIKMVDDIMERYSGLSGIIHCAGVIRDSFLFQKTNQELSEVIAPKVQGTLYLDNATKEIDLDFFAVFSSVVSIAGNEGQTDYAYANSFLDHFAEYREQKRQKSQRNGRTLTINWPLWKETGMGVSISDQARTSLFRDSGLEELSSEAGADWFAQIVMSGQLHNIAVCGDSDRFEQFMEQRFQTNYTQISDTIQLASGDVKIQTRSFLASIISAEVGVKPEEIDHSVHLAEYGMDSVMIHQCNSKLEQALGAISKTLLFEFQTITDLADYLIKEYPDRLDSLFPAKENEKLIQSSTAVNPAQLHIAPVMKEKEKHDGIAVIGISGRYPGAENIEELWDVLSQKKDTITEVPIERWDARAYYDSDPAKAQQGKIYCKWGGFLPSADSFDSLFFHISPREAEAMDPQERIFLETVWKAFEDSGYTLNRLQKTAGKHVGVFAGVTTNSYKLLGERIPTDRNTVIPNSFPWSLANRVSYTFDFTGPSVPVDTACSSSLTAIHMACESLKKGECSIAVAGGVNLYLHPSDYLYRCQMGMLSKTGQCRSFGAGGDGFVPGEGVGAVILKPLKDAIRDNDTVYAVIKGTAINHGGKTNGYTVPNPAAQASLIQEALAAADWSARSIGYIEAHGTGTPLGDPIEVRGLTKAFREYTDDSSYCSLGSIKSNIGHLEAAAGIAGLTKIILQMKYKKIAATLHAERIHPDLHLDETPFHLQQETSEWVKLTDEKNPEKTYPRRAGLSSFGAGGSNAHILVEEYEPPAISDTSWQEGEELIVLSAKHPLSLQEYAKQLVGYLQRASQKHDHSLLQAVKGEFKKAAEKCGVDIKTARSPDWQSDLFMSWIDEIYNFYNLRSRQPQDTEGFTEERFLEQNKKQVSEFYEQEGLYKPVRLSNIAFTLLNGREPMSERLAIISKDVYDLISKLNKYINGDTDQSIFRGKKINQKRRQKQTGIQMQADKRTMAEMAEYWVSGGDLTWEDIHIERAASKIALPTYPFLKNKLWVSKSVHMQKKELVDPDPLFNFSAGESRFNKKLSSSDYYLKDHIINGEFVLPGAAVIEAAREAAERLNRKQVVKLSQIVWSLPITVQEEKTIAIDLFPNQEGSSRFIVKSNLYSETAVHSQGKLKFYEAEAAREIERFELNNLLKEQKSTINGDECYKSFKQAGLDYGSSYQVIKQLFILPNAVLSRISLADNLQLNGARGMLNPCLLDGIFQSTIGFTLEHDGGQVPYLPFELGELEILSAPSDSGYAYVIPADEKNASSVKRFNITYMDDKGQVSLKLRNLALKALKSPQHNQIVKTENSISYYKDKWVQEFNHHSDDICRSNTCLAIVLHDDITEQHIRNAYESIGLKLIFVRAGNQFKEKGIYSYELNSHKLDDYKTLLGILTRRQVTIGHVVLFGKSPETKISHDIKSKLDEAVFPVFYITKALMSVKPKNKIKISHVFFTEKNQVLPYQMALSGLFQALHLEQPMFTGRNIEICSGQKLLPNGLLPELDCIVKESVASDSGSTEIRYVDGIRYVKKSVGIKYTNGISKVEVEENGVYLITGGAGGLGLIFAKHLIQKGRIKIVLIGRSELSEESVRRIKELEASGSEIFYVKTDISEEKNTADLINLIKSKLGSLKGIIHSAGVIRDSLLINKSEEDVRAVLASKVHGTIWLDQYTAKEPLDFFVLFSSISAKIGNAGQTDYAYANRFMDYFAELRAAEDKPGKTLSINWPLWKEGGMQVDRHSERFLYEHFGMLSLGEQEGLSAFDKVMTGCEHQIMVFSGNELKLERIIGIAEEKGNREAIEENNEPDRTLSSLKNTLARIICTVLKINESEFDFELPISEYGFDSIMFTMLGNELNESLGISIMPSQFFDFYDFYELLDYIHDECSQEQVQNNLLDHENKNTREYLKEKIAHIISALLKIERQEIEGETSFGEYGFDSITFTRLGNEINQRYGTDLLPSIFFEYNSLDEVAGYLIDQYGDSYSFSTDSSSKTDAEKIDEVEPSLDYDDAYADLALTSSEENSEAEGTLNEPVAIVGISGRFPQSDTIEELWEQIEKGRDLITDIPEDRWDWREFDGDPIKERNKTNIKRGGFINDADKFDPLFFGISPAEAELMDPQQRIFIETVWKAIEDAGYKPSDLAGTKTAVFAGVATTDYAERLSENLTPIQAQTATGLNHCILANRISYLLNITGPSEPVDTACSSSLVALHRAAEGIQRGEFDMAIAGGVHIMTSPTLFIAFDKAGMLAKDGKCKTFDRRADGYVRSEGAAAVLLKPLSKAQADGDHIYGLIKGTAINHGGHANSLTAPNPKAQVDLLTEAWRKAGVSPATVGYIEAHGTGTSLGDPIEVNSIVKAFKTLYEEWGIPFTEQKSCGIGSVKTNIGHLETAAGIAGVIKVLLAFKYQKLPGLVNFSELNPYIKLDGTPFYITDTNEKWKRMRDELYVDIPMRAGVSSFGFGGVNAHIVLEEYREKNRGISESRRNHIFVLSAKTNDQLLDYIKLMIQYLDHAIRKEVSVNLTDMASTLQNGREEMEERIAICASDIRELRDKYISFLEFNKKQEGVFISENKKKYTVITEELLLEAIQSGKEELVAQWWAEGAKVDWRQIFNKTYNKIPLPSYPFARESYWFRQKIKNVELEKRIHPLLSENLSTLKSLKFKTNITGSEFFITDHLVSGRPVLPGAAYLEMALVSSEIAAENTICKIKDVVWNKPITYEGTPFHIYSSLQMQKDKLNITICTEEPEGELQICSQSIAEFEESNIDRPLEYFDIELFKHSSDTKISRKECYQYFSRMGLDYRSGFQSLTAVYCSGQEVLAELVLPEQLKNDFKHFKLHPSLIDGGFQSVAFLLNDNDKGSLYVPYSLEELVICGPLEEKCFARVKETGFCTYSIQFINEDGEIAASMNNFSVRKVNAGGLLPEDSEDQTILLLLKQLKNGELSADQVYQLLEVK</sequence>
<dbReference type="InterPro" id="IPR016039">
    <property type="entry name" value="Thiolase-like"/>
</dbReference>
<dbReference type="SUPFAM" id="SSF53901">
    <property type="entry name" value="Thiolase-like"/>
    <property type="match status" value="3"/>
</dbReference>
<feature type="domain" description="Ketosynthase family 3 (KS3)" evidence="14">
    <location>
        <begin position="1559"/>
        <end position="1995"/>
    </location>
</feature>
<evidence type="ECO:0000259" key="14">
    <source>
        <dbReference type="PROSITE" id="PS52004"/>
    </source>
</evidence>
<dbReference type="InterPro" id="IPR049551">
    <property type="entry name" value="PKS_DH_C"/>
</dbReference>
<dbReference type="Proteomes" id="UP000011182">
    <property type="component" value="Unassembled WGS sequence"/>
</dbReference>
<dbReference type="GO" id="GO:0031177">
    <property type="term" value="F:phosphopantetheine binding"/>
    <property type="evidence" value="ECO:0007669"/>
    <property type="project" value="InterPro"/>
</dbReference>
<keyword evidence="10" id="KW-0521">NADP</keyword>
<dbReference type="InterPro" id="IPR009081">
    <property type="entry name" value="PP-bd_ACP"/>
</dbReference>
<feature type="region of interest" description="N-terminal hotdog fold" evidence="12">
    <location>
        <begin position="3868"/>
        <end position="3985"/>
    </location>
</feature>
<dbReference type="Pfam" id="PF08659">
    <property type="entry name" value="KR"/>
    <property type="match status" value="2"/>
</dbReference>
<evidence type="ECO:0000256" key="10">
    <source>
        <dbReference type="ARBA" id="ARBA00022857"/>
    </source>
</evidence>
<dbReference type="PROSITE" id="PS52019">
    <property type="entry name" value="PKS_MFAS_DH"/>
    <property type="match status" value="2"/>
</dbReference>
<dbReference type="PROSITE" id="PS00012">
    <property type="entry name" value="PHOSPHOPANTETHEINE"/>
    <property type="match status" value="2"/>
</dbReference>
<dbReference type="InterPro" id="IPR036291">
    <property type="entry name" value="NAD(P)-bd_dom_sf"/>
</dbReference>
<feature type="active site" description="Proton donor; for dehydratase activity" evidence="12">
    <location>
        <position position="2447"/>
    </location>
</feature>
<keyword evidence="11" id="KW-0012">Acyltransferase</keyword>
<dbReference type="PANTHER" id="PTHR43775:SF37">
    <property type="entry name" value="SI:DKEY-61P9.11"/>
    <property type="match status" value="1"/>
</dbReference>
<evidence type="ECO:0000313" key="16">
    <source>
        <dbReference type="EMBL" id="ELS61770.1"/>
    </source>
</evidence>
<comment type="subcellular location">
    <subcellularLocation>
        <location evidence="3">Cytoplasm</location>
    </subcellularLocation>
</comment>
<dbReference type="GO" id="GO:0004312">
    <property type="term" value="F:fatty acid synthase activity"/>
    <property type="evidence" value="ECO:0007669"/>
    <property type="project" value="TreeGrafter"/>
</dbReference>
<dbReference type="CDD" id="cd00833">
    <property type="entry name" value="PKS"/>
    <property type="match status" value="3"/>
</dbReference>
<dbReference type="InterPro" id="IPR042104">
    <property type="entry name" value="PKS_dehydratase_sf"/>
</dbReference>
<feature type="domain" description="Ketosynthase family 3 (KS3)" evidence="14">
    <location>
        <begin position="17"/>
        <end position="441"/>
    </location>
</feature>
<dbReference type="EMBL" id="AMXN01000003">
    <property type="protein sequence ID" value="ELS61770.1"/>
    <property type="molecule type" value="Genomic_DNA"/>
</dbReference>
<dbReference type="InterPro" id="IPR054514">
    <property type="entry name" value="RhiE-like_linker"/>
</dbReference>
<evidence type="ECO:0000256" key="5">
    <source>
        <dbReference type="ARBA" id="ARBA00022450"/>
    </source>
</evidence>
<feature type="active site" description="Proton donor; for dehydratase activity" evidence="12">
    <location>
        <position position="4064"/>
    </location>
</feature>
<dbReference type="SUPFAM" id="SSF51735">
    <property type="entry name" value="NAD(P)-binding Rossmann-fold domains"/>
    <property type="match status" value="3"/>
</dbReference>
<dbReference type="InterPro" id="IPR032821">
    <property type="entry name" value="PKS_assoc"/>
</dbReference>
<dbReference type="Pfam" id="PF02801">
    <property type="entry name" value="Ketoacyl-synt_C"/>
    <property type="match status" value="3"/>
</dbReference>
<dbReference type="SMART" id="SM00826">
    <property type="entry name" value="PKS_DH"/>
    <property type="match status" value="1"/>
</dbReference>
<dbReference type="InterPro" id="IPR006162">
    <property type="entry name" value="Ppantetheine_attach_site"/>
</dbReference>
<evidence type="ECO:0000256" key="9">
    <source>
        <dbReference type="ARBA" id="ARBA00022737"/>
    </source>
</evidence>
<dbReference type="SUPFAM" id="SSF52151">
    <property type="entry name" value="FabD/lysophospholipase-like"/>
    <property type="match status" value="1"/>
</dbReference>
<feature type="domain" description="PKS/mFAS DH" evidence="15">
    <location>
        <begin position="2245"/>
        <end position="2532"/>
    </location>
</feature>
<dbReference type="SMART" id="SM01294">
    <property type="entry name" value="PKS_PP_betabranch"/>
    <property type="match status" value="1"/>
</dbReference>
<keyword evidence="6" id="KW-0963">Cytoplasm</keyword>
<dbReference type="FunFam" id="3.40.47.10:FF:000019">
    <property type="entry name" value="Polyketide synthase type I"/>
    <property type="match status" value="3"/>
</dbReference>
<evidence type="ECO:0000256" key="6">
    <source>
        <dbReference type="ARBA" id="ARBA00022490"/>
    </source>
</evidence>
<dbReference type="InterPro" id="IPR049900">
    <property type="entry name" value="PKS_mFAS_DH"/>
</dbReference>
<evidence type="ECO:0000259" key="15">
    <source>
        <dbReference type="PROSITE" id="PS52019"/>
    </source>
</evidence>
<dbReference type="PROSITE" id="PS52004">
    <property type="entry name" value="KS3_2"/>
    <property type="match status" value="3"/>
</dbReference>
<evidence type="ECO:0000256" key="11">
    <source>
        <dbReference type="ARBA" id="ARBA00023315"/>
    </source>
</evidence>
<comment type="caution">
    <text evidence="16">The sequence shown here is derived from an EMBL/GenBank/DDBJ whole genome shotgun (WGS) entry which is preliminary data.</text>
</comment>
<dbReference type="Gene3D" id="3.40.50.720">
    <property type="entry name" value="NAD(P)-binding Rossmann-like Domain"/>
    <property type="match status" value="2"/>
</dbReference>
<feature type="domain" description="PKS/mFAS DH" evidence="15">
    <location>
        <begin position="3868"/>
        <end position="4142"/>
    </location>
</feature>
<organism evidence="16 17">
    <name type="scientific">Bacillus inaquosorum KCTC 13429</name>
    <dbReference type="NCBI Taxonomy" id="1236548"/>
    <lineage>
        <taxon>Bacteria</taxon>
        <taxon>Bacillati</taxon>
        <taxon>Bacillota</taxon>
        <taxon>Bacilli</taxon>
        <taxon>Bacillales</taxon>
        <taxon>Bacillaceae</taxon>
        <taxon>Bacillus</taxon>
    </lineage>
</organism>
<dbReference type="GO" id="GO:0005737">
    <property type="term" value="C:cytoplasm"/>
    <property type="evidence" value="ECO:0007669"/>
    <property type="project" value="UniProtKB-SubCell"/>
</dbReference>
<dbReference type="InterPro" id="IPR036736">
    <property type="entry name" value="ACP-like_sf"/>
</dbReference>
<dbReference type="InterPro" id="IPR016035">
    <property type="entry name" value="Acyl_Trfase/lysoPLipase"/>
</dbReference>
<protein>
    <submittedName>
        <fullName evidence="16">Polyketide synthase type I</fullName>
    </submittedName>
</protein>
<dbReference type="InterPro" id="IPR013968">
    <property type="entry name" value="PKS_KR"/>
</dbReference>
<dbReference type="SMART" id="SM00825">
    <property type="entry name" value="PKS_KS"/>
    <property type="match status" value="3"/>
</dbReference>
<feature type="region of interest" description="C-terminal hotdog fold" evidence="12">
    <location>
        <begin position="4003"/>
        <end position="4142"/>
    </location>
</feature>
<dbReference type="InterPro" id="IPR057326">
    <property type="entry name" value="KR_dom"/>
</dbReference>
<keyword evidence="17" id="KW-1185">Reference proteome</keyword>
<dbReference type="Pfam" id="PF00109">
    <property type="entry name" value="ketoacyl-synt"/>
    <property type="match status" value="3"/>
</dbReference>
<keyword evidence="9" id="KW-0677">Repeat</keyword>
<dbReference type="InterPro" id="IPR020615">
    <property type="entry name" value="Thiolase_acyl_enz_int_AS"/>
</dbReference>
<dbReference type="InterPro" id="IPR049490">
    <property type="entry name" value="C883_1060-like_KR_N"/>
</dbReference>
<feature type="region of interest" description="C-terminal hotdog fold" evidence="12">
    <location>
        <begin position="2386"/>
        <end position="2532"/>
    </location>
</feature>
<dbReference type="GO" id="GO:0006633">
    <property type="term" value="P:fatty acid biosynthetic process"/>
    <property type="evidence" value="ECO:0007669"/>
    <property type="project" value="InterPro"/>
</dbReference>
<feature type="domain" description="Carrier" evidence="13">
    <location>
        <begin position="3038"/>
        <end position="3112"/>
    </location>
</feature>
<dbReference type="SUPFAM" id="SSF47336">
    <property type="entry name" value="ACP-like"/>
    <property type="match status" value="3"/>
</dbReference>
<dbReference type="InterPro" id="IPR050091">
    <property type="entry name" value="PKS_NRPS_Biosynth_Enz"/>
</dbReference>